<comment type="similarity">
    <text evidence="2">Belongs to the major facilitator superfamily. Monocarboxylate porter (TC 2.A.1.13) family.</text>
</comment>
<dbReference type="InterPro" id="IPR050327">
    <property type="entry name" value="Proton-linked_MCT"/>
</dbReference>
<name>A0A5N6TKI5_ASPAV</name>
<comment type="subcellular location">
    <subcellularLocation>
        <location evidence="1">Membrane</location>
        <topology evidence="1">Multi-pass membrane protein</topology>
    </subcellularLocation>
</comment>
<reference evidence="5 6" key="1">
    <citation type="submission" date="2019-04" db="EMBL/GenBank/DDBJ databases">
        <title>Friends and foes A comparative genomics study of 23 Aspergillus species from section Flavi.</title>
        <authorList>
            <consortium name="DOE Joint Genome Institute"/>
            <person name="Kjaerbolling I."/>
            <person name="Vesth T."/>
            <person name="Frisvad J.C."/>
            <person name="Nybo J.L."/>
            <person name="Theobald S."/>
            <person name="Kildgaard S."/>
            <person name="Isbrandt T."/>
            <person name="Kuo A."/>
            <person name="Sato A."/>
            <person name="Lyhne E.K."/>
            <person name="Kogle M.E."/>
            <person name="Wiebenga A."/>
            <person name="Kun R.S."/>
            <person name="Lubbers R.J."/>
            <person name="Makela M.R."/>
            <person name="Barry K."/>
            <person name="Chovatia M."/>
            <person name="Clum A."/>
            <person name="Daum C."/>
            <person name="Haridas S."/>
            <person name="He G."/>
            <person name="LaButti K."/>
            <person name="Lipzen A."/>
            <person name="Mondo S."/>
            <person name="Riley R."/>
            <person name="Salamov A."/>
            <person name="Simmons B.A."/>
            <person name="Magnuson J.K."/>
            <person name="Henrissat B."/>
            <person name="Mortensen U.H."/>
            <person name="Larsen T.O."/>
            <person name="Devries R.P."/>
            <person name="Grigoriev I.V."/>
            <person name="Machida M."/>
            <person name="Baker S.E."/>
            <person name="Andersen M.R."/>
        </authorList>
    </citation>
    <scope>NUCLEOTIDE SEQUENCE [LARGE SCALE GENOMIC DNA]</scope>
    <source>
        <strain evidence="5 6">IBT 18842</strain>
    </source>
</reference>
<feature type="region of interest" description="Disordered" evidence="3">
    <location>
        <begin position="1"/>
        <end position="21"/>
    </location>
</feature>
<evidence type="ECO:0000256" key="3">
    <source>
        <dbReference type="SAM" id="MobiDB-lite"/>
    </source>
</evidence>
<evidence type="ECO:0000313" key="5">
    <source>
        <dbReference type="EMBL" id="KAE8146866.1"/>
    </source>
</evidence>
<dbReference type="PANTHER" id="PTHR11360:SF252">
    <property type="entry name" value="MAJOR FACILITATOR SUPERFAMILY (MFS) PROFILE DOMAIN-CONTAINING PROTEIN-RELATED"/>
    <property type="match status" value="1"/>
</dbReference>
<feature type="transmembrane region" description="Helical" evidence="4">
    <location>
        <begin position="157"/>
        <end position="181"/>
    </location>
</feature>
<feature type="transmembrane region" description="Helical" evidence="4">
    <location>
        <begin position="366"/>
        <end position="383"/>
    </location>
</feature>
<dbReference type="InterPro" id="IPR011701">
    <property type="entry name" value="MFS"/>
</dbReference>
<evidence type="ECO:0000313" key="6">
    <source>
        <dbReference type="Proteomes" id="UP000325780"/>
    </source>
</evidence>
<protein>
    <submittedName>
        <fullName evidence="5">Putative MFS monocarboxylate transporter</fullName>
    </submittedName>
</protein>
<dbReference type="OrthoDB" id="6509908at2759"/>
<feature type="compositionally biased region" description="Basic and acidic residues" evidence="3">
    <location>
        <begin position="1"/>
        <end position="12"/>
    </location>
</feature>
<evidence type="ECO:0000256" key="2">
    <source>
        <dbReference type="ARBA" id="ARBA00006727"/>
    </source>
</evidence>
<dbReference type="EMBL" id="ML742238">
    <property type="protein sequence ID" value="KAE8146866.1"/>
    <property type="molecule type" value="Genomic_DNA"/>
</dbReference>
<dbReference type="InterPro" id="IPR036259">
    <property type="entry name" value="MFS_trans_sf"/>
</dbReference>
<keyword evidence="4" id="KW-0472">Membrane</keyword>
<feature type="transmembrane region" description="Helical" evidence="4">
    <location>
        <begin position="395"/>
        <end position="418"/>
    </location>
</feature>
<evidence type="ECO:0000256" key="4">
    <source>
        <dbReference type="SAM" id="Phobius"/>
    </source>
</evidence>
<keyword evidence="6" id="KW-1185">Reference proteome</keyword>
<sequence>MKEEESVIKRTEPLASNPIRSPPPDGGFAAWMAVLAGFLLFFTTWGFSTAYGAFQHYYQTDLLTDKTPSQLSWIGTVNAFFLISTGAVAGPLFDRGFLLHLMSAGCFMTTFGLMMLSLSHEYYQVLLSQGLCCGIGSRFIYVPALSLVSTRFSTHRAIAVGIVTCGASIGGVIFPIIFIRLQPRIGFPWTMRVMGFIQLACSCVAVPLFTATAQPRHGSPRQLIHWNALTEWSFNAYGIANFFMFMAYFIPLFYDPLFATDVLHTSTDMGFYLISILNAGSVVGRLGSAMLTKRLHAGIILLTSLVASVALIFAWIGTGTLISFAVLCSLFGIVSGVLISVNPLVIAHPVVSPTPEMIGTRMGMQWLFSSLGVLIGAPIAGIIEGHGGANGYLGLQTFSGAIMAAAAIFVTVPLLAVWRYDCSVKEGTIGS</sequence>
<feature type="transmembrane region" description="Helical" evidence="4">
    <location>
        <begin position="71"/>
        <end position="90"/>
    </location>
</feature>
<dbReference type="Proteomes" id="UP000325780">
    <property type="component" value="Unassembled WGS sequence"/>
</dbReference>
<dbReference type="Gene3D" id="1.20.1250.20">
    <property type="entry name" value="MFS general substrate transporter like domains"/>
    <property type="match status" value="2"/>
</dbReference>
<organism evidence="5 6">
    <name type="scientific">Aspergillus avenaceus</name>
    <dbReference type="NCBI Taxonomy" id="36643"/>
    <lineage>
        <taxon>Eukaryota</taxon>
        <taxon>Fungi</taxon>
        <taxon>Dikarya</taxon>
        <taxon>Ascomycota</taxon>
        <taxon>Pezizomycotina</taxon>
        <taxon>Eurotiomycetes</taxon>
        <taxon>Eurotiomycetidae</taxon>
        <taxon>Eurotiales</taxon>
        <taxon>Aspergillaceae</taxon>
        <taxon>Aspergillus</taxon>
        <taxon>Aspergillus subgen. Circumdati</taxon>
    </lineage>
</organism>
<dbReference type="GO" id="GO:0016020">
    <property type="term" value="C:membrane"/>
    <property type="evidence" value="ECO:0007669"/>
    <property type="project" value="UniProtKB-SubCell"/>
</dbReference>
<evidence type="ECO:0000256" key="1">
    <source>
        <dbReference type="ARBA" id="ARBA00004141"/>
    </source>
</evidence>
<feature type="transmembrane region" description="Helical" evidence="4">
    <location>
        <begin position="269"/>
        <end position="288"/>
    </location>
</feature>
<feature type="transmembrane region" description="Helical" evidence="4">
    <location>
        <begin position="322"/>
        <end position="345"/>
    </location>
</feature>
<dbReference type="AlphaFoldDB" id="A0A5N6TKI5"/>
<feature type="transmembrane region" description="Helical" evidence="4">
    <location>
        <begin position="97"/>
        <end position="116"/>
    </location>
</feature>
<proteinExistence type="inferred from homology"/>
<dbReference type="SUPFAM" id="SSF103473">
    <property type="entry name" value="MFS general substrate transporter"/>
    <property type="match status" value="1"/>
</dbReference>
<keyword evidence="4" id="KW-0812">Transmembrane</keyword>
<accession>A0A5N6TKI5</accession>
<gene>
    <name evidence="5" type="ORF">BDV25DRAFT_43873</name>
</gene>
<dbReference type="Pfam" id="PF07690">
    <property type="entry name" value="MFS_1"/>
    <property type="match status" value="1"/>
</dbReference>
<feature type="transmembrane region" description="Helical" evidence="4">
    <location>
        <begin position="295"/>
        <end position="316"/>
    </location>
</feature>
<feature type="transmembrane region" description="Helical" evidence="4">
    <location>
        <begin position="193"/>
        <end position="213"/>
    </location>
</feature>
<feature type="transmembrane region" description="Helical" evidence="4">
    <location>
        <begin position="234"/>
        <end position="254"/>
    </location>
</feature>
<keyword evidence="4" id="KW-1133">Transmembrane helix</keyword>
<dbReference type="GO" id="GO:0022857">
    <property type="term" value="F:transmembrane transporter activity"/>
    <property type="evidence" value="ECO:0007669"/>
    <property type="project" value="InterPro"/>
</dbReference>
<dbReference type="PANTHER" id="PTHR11360">
    <property type="entry name" value="MONOCARBOXYLATE TRANSPORTER"/>
    <property type="match status" value="1"/>
</dbReference>
<feature type="transmembrane region" description="Helical" evidence="4">
    <location>
        <begin position="28"/>
        <end position="51"/>
    </location>
</feature>